<sequence length="72" mass="8400">MPEPDKSSEHRCSRGRQRRLPPERGLVKKRIFASIVKFFKRGRRWKEGEDEDNGGANRKNCNRANGTAQTRM</sequence>
<protein>
    <submittedName>
        <fullName evidence="2">Uncharacterized protein</fullName>
    </submittedName>
</protein>
<feature type="region of interest" description="Disordered" evidence="1">
    <location>
        <begin position="1"/>
        <end position="25"/>
    </location>
</feature>
<evidence type="ECO:0000256" key="1">
    <source>
        <dbReference type="SAM" id="MobiDB-lite"/>
    </source>
</evidence>
<reference evidence="2 3" key="1">
    <citation type="submission" date="2024-11" db="EMBL/GenBank/DDBJ databases">
        <title>Chromosome-level genome assembly of Eucalyptus globulus Labill. provides insights into its genome evolution.</title>
        <authorList>
            <person name="Li X."/>
        </authorList>
    </citation>
    <scope>NUCLEOTIDE SEQUENCE [LARGE SCALE GENOMIC DNA]</scope>
    <source>
        <strain evidence="2">CL2024</strain>
        <tissue evidence="2">Fresh tender leaves</tissue>
    </source>
</reference>
<feature type="compositionally biased region" description="Polar residues" evidence="1">
    <location>
        <begin position="62"/>
        <end position="72"/>
    </location>
</feature>
<feature type="compositionally biased region" description="Basic and acidic residues" evidence="1">
    <location>
        <begin position="1"/>
        <end position="12"/>
    </location>
</feature>
<dbReference type="AlphaFoldDB" id="A0ABD3IRY8"/>
<evidence type="ECO:0000313" key="2">
    <source>
        <dbReference type="EMBL" id="KAL3717242.1"/>
    </source>
</evidence>
<dbReference type="EMBL" id="JBJKBG010000011">
    <property type="protein sequence ID" value="KAL3717242.1"/>
    <property type="molecule type" value="Genomic_DNA"/>
</dbReference>
<proteinExistence type="predicted"/>
<name>A0ABD3IRY8_EUCGL</name>
<comment type="caution">
    <text evidence="2">The sequence shown here is derived from an EMBL/GenBank/DDBJ whole genome shotgun (WGS) entry which is preliminary data.</text>
</comment>
<dbReference type="Proteomes" id="UP001634007">
    <property type="component" value="Unassembled WGS sequence"/>
</dbReference>
<feature type="region of interest" description="Disordered" evidence="1">
    <location>
        <begin position="43"/>
        <end position="72"/>
    </location>
</feature>
<evidence type="ECO:0000313" key="3">
    <source>
        <dbReference type="Proteomes" id="UP001634007"/>
    </source>
</evidence>
<keyword evidence="3" id="KW-1185">Reference proteome</keyword>
<accession>A0ABD3IRY8</accession>
<organism evidence="2 3">
    <name type="scientific">Eucalyptus globulus</name>
    <name type="common">Tasmanian blue gum</name>
    <dbReference type="NCBI Taxonomy" id="34317"/>
    <lineage>
        <taxon>Eukaryota</taxon>
        <taxon>Viridiplantae</taxon>
        <taxon>Streptophyta</taxon>
        <taxon>Embryophyta</taxon>
        <taxon>Tracheophyta</taxon>
        <taxon>Spermatophyta</taxon>
        <taxon>Magnoliopsida</taxon>
        <taxon>eudicotyledons</taxon>
        <taxon>Gunneridae</taxon>
        <taxon>Pentapetalae</taxon>
        <taxon>rosids</taxon>
        <taxon>malvids</taxon>
        <taxon>Myrtales</taxon>
        <taxon>Myrtaceae</taxon>
        <taxon>Myrtoideae</taxon>
        <taxon>Eucalypteae</taxon>
        <taxon>Eucalyptus</taxon>
    </lineage>
</organism>
<gene>
    <name evidence="2" type="ORF">ACJRO7_008774</name>
</gene>